<keyword evidence="7" id="KW-1185">Reference proteome</keyword>
<evidence type="ECO:0000313" key="7">
    <source>
        <dbReference type="Proteomes" id="UP001224122"/>
    </source>
</evidence>
<name>A0ABT9XV82_9BACI</name>
<evidence type="ECO:0000256" key="1">
    <source>
        <dbReference type="ARBA" id="ARBA00022628"/>
    </source>
</evidence>
<feature type="binding site" evidence="5">
    <location>
        <position position="197"/>
    </location>
    <ligand>
        <name>adenosylcob(III)alamin</name>
        <dbReference type="ChEBI" id="CHEBI:18408"/>
    </ligand>
</feature>
<organism evidence="6 7">
    <name type="scientific">Neobacillus ginsengisoli</name>
    <dbReference type="NCBI Taxonomy" id="904295"/>
    <lineage>
        <taxon>Bacteria</taxon>
        <taxon>Bacillati</taxon>
        <taxon>Bacillota</taxon>
        <taxon>Bacilli</taxon>
        <taxon>Bacillales</taxon>
        <taxon>Bacillaceae</taxon>
        <taxon>Neobacillus</taxon>
    </lineage>
</organism>
<comment type="pathway">
    <text evidence="5">Amine and polyamine degradation; ethanolamine degradation.</text>
</comment>
<keyword evidence="4 5" id="KW-1283">Bacterial microcompartment</keyword>
<comment type="subcellular location">
    <subcellularLocation>
        <location evidence="5">Bacterial microcompartment</location>
    </subcellularLocation>
</comment>
<dbReference type="Gene3D" id="3.40.50.11240">
    <property type="entry name" value="Ethanolamine ammonia-lyase light chain (EutC)"/>
    <property type="match status" value="1"/>
</dbReference>
<feature type="binding site" evidence="5">
    <location>
        <position position="218"/>
    </location>
    <ligand>
        <name>adenosylcob(III)alamin</name>
        <dbReference type="ChEBI" id="CHEBI:18408"/>
    </ligand>
</feature>
<comment type="similarity">
    <text evidence="5">Belongs to the EutC family.</text>
</comment>
<dbReference type="PANTHER" id="PTHR39330">
    <property type="entry name" value="ETHANOLAMINE AMMONIA-LYASE LIGHT CHAIN"/>
    <property type="match status" value="1"/>
</dbReference>
<accession>A0ABT9XV82</accession>
<dbReference type="PIRSF" id="PIRSF018982">
    <property type="entry name" value="EutC"/>
    <property type="match status" value="1"/>
</dbReference>
<dbReference type="Proteomes" id="UP001224122">
    <property type="component" value="Unassembled WGS sequence"/>
</dbReference>
<comment type="caution">
    <text evidence="6">The sequence shown here is derived from an EMBL/GenBank/DDBJ whole genome shotgun (WGS) entry which is preliminary data.</text>
</comment>
<dbReference type="InterPro" id="IPR009246">
    <property type="entry name" value="EutC"/>
</dbReference>
<comment type="function">
    <text evidence="5">Catalyzes the deamination of various vicinal amino-alcohols to oxo compounds. Allows this organism to utilize ethanolamine as the sole source of nitrogen and carbon in the presence of external vitamin B12.</text>
</comment>
<sequence length="291" mass="32052">MKSLSTDKIAALVIKAIEDQKFLFTEGDTVIPSDEKIITFSENQGIGVINPRNRVSIERAQAATPARIGIGRAGTRMRTSSYLRFRIDHAAAQDAVRKDVSGEILNQLNLPILKTAADDMNTYLMSLDAGRRLSPSSIDWLERNGEKDNQVQILVCDGLSSSAIEANLPDLLPALMQGLQLKNIRVGSPLFVKRARVWVQDHVASILNCDLVISLIGERPGLATDESLSAYMVYRPNVKTVEADRTVISNIHRGGLSSVEAGAYLSDLLEDMLKLKCSGVQYSQKRDREKD</sequence>
<protein>
    <recommendedName>
        <fullName evidence="5">Ethanolamine ammonia-lyase small subunit</fullName>
        <shortName evidence="5">EAL small subunit</shortName>
        <ecNumber evidence="5">4.3.1.7</ecNumber>
    </recommendedName>
</protein>
<dbReference type="Gene3D" id="1.10.30.40">
    <property type="entry name" value="Ethanolamine ammonia-lyase light chain (EutC), N-terminal domain"/>
    <property type="match status" value="1"/>
</dbReference>
<dbReference type="HAMAP" id="MF_00601">
    <property type="entry name" value="EutC"/>
    <property type="match status" value="1"/>
</dbReference>
<reference evidence="6 7" key="1">
    <citation type="submission" date="2023-07" db="EMBL/GenBank/DDBJ databases">
        <title>Genomic Encyclopedia of Type Strains, Phase IV (KMG-IV): sequencing the most valuable type-strain genomes for metagenomic binning, comparative biology and taxonomic classification.</title>
        <authorList>
            <person name="Goeker M."/>
        </authorList>
    </citation>
    <scope>NUCLEOTIDE SEQUENCE [LARGE SCALE GENOMIC DNA]</scope>
    <source>
        <strain evidence="6 7">DSM 27594</strain>
    </source>
</reference>
<evidence type="ECO:0000256" key="5">
    <source>
        <dbReference type="HAMAP-Rule" id="MF_00601"/>
    </source>
</evidence>
<evidence type="ECO:0000256" key="4">
    <source>
        <dbReference type="ARBA" id="ARBA00024446"/>
    </source>
</evidence>
<dbReference type="Pfam" id="PF05985">
    <property type="entry name" value="EutC"/>
    <property type="match status" value="1"/>
</dbReference>
<dbReference type="EC" id="4.3.1.7" evidence="5"/>
<comment type="subunit">
    <text evidence="5">The basic unit is a heterodimer which dimerizes to form tetramers. The heterotetramers trimerize; 6 large subunits form a core ring with 6 small subunits projecting outwards.</text>
</comment>
<keyword evidence="3 5" id="KW-0170">Cobalt</keyword>
<gene>
    <name evidence="5" type="primary">eutC</name>
    <name evidence="6" type="ORF">J2S10_002660</name>
</gene>
<dbReference type="NCBIfam" id="NF003971">
    <property type="entry name" value="PRK05465.1"/>
    <property type="match status" value="1"/>
</dbReference>
<evidence type="ECO:0000313" key="6">
    <source>
        <dbReference type="EMBL" id="MDQ0199478.1"/>
    </source>
</evidence>
<dbReference type="PANTHER" id="PTHR39330:SF1">
    <property type="entry name" value="ETHANOLAMINE AMMONIA-LYASE SMALL SUBUNIT"/>
    <property type="match status" value="1"/>
</dbReference>
<dbReference type="RefSeq" id="WP_307408425.1">
    <property type="nucleotide sequence ID" value="NZ_JAUSTW010000004.1"/>
</dbReference>
<comment type="catalytic activity">
    <reaction evidence="5">
        <text>ethanolamine = acetaldehyde + NH4(+)</text>
        <dbReference type="Rhea" id="RHEA:15313"/>
        <dbReference type="ChEBI" id="CHEBI:15343"/>
        <dbReference type="ChEBI" id="CHEBI:28938"/>
        <dbReference type="ChEBI" id="CHEBI:57603"/>
        <dbReference type="EC" id="4.3.1.7"/>
    </reaction>
</comment>
<comment type="cofactor">
    <cofactor evidence="5">
        <name>adenosylcob(III)alamin</name>
        <dbReference type="ChEBI" id="CHEBI:18408"/>
    </cofactor>
    <text evidence="5">Binds between the large and small subunits.</text>
</comment>
<dbReference type="InterPro" id="IPR042255">
    <property type="entry name" value="EutC_N"/>
</dbReference>
<keyword evidence="2 5" id="KW-0456">Lyase</keyword>
<dbReference type="InterPro" id="IPR042251">
    <property type="entry name" value="EutC_C"/>
</dbReference>
<keyword evidence="1 5" id="KW-0846">Cobalamin</keyword>
<evidence type="ECO:0000256" key="2">
    <source>
        <dbReference type="ARBA" id="ARBA00023239"/>
    </source>
</evidence>
<proteinExistence type="inferred from homology"/>
<evidence type="ECO:0000256" key="3">
    <source>
        <dbReference type="ARBA" id="ARBA00023285"/>
    </source>
</evidence>
<dbReference type="GO" id="GO:0008851">
    <property type="term" value="F:ethanolamine ammonia-lyase activity"/>
    <property type="evidence" value="ECO:0007669"/>
    <property type="project" value="UniProtKB-EC"/>
</dbReference>
<dbReference type="EMBL" id="JAUSTW010000004">
    <property type="protein sequence ID" value="MDQ0199478.1"/>
    <property type="molecule type" value="Genomic_DNA"/>
</dbReference>